<proteinExistence type="inferred from homology"/>
<dbReference type="SUPFAM" id="SSF58038">
    <property type="entry name" value="SNARE fusion complex"/>
    <property type="match status" value="1"/>
</dbReference>
<dbReference type="GO" id="GO:0031201">
    <property type="term" value="C:SNARE complex"/>
    <property type="evidence" value="ECO:0007669"/>
    <property type="project" value="TreeGrafter"/>
</dbReference>
<dbReference type="CDD" id="cd15862">
    <property type="entry name" value="SNARE_Vti1"/>
    <property type="match status" value="1"/>
</dbReference>
<comment type="subcellular location">
    <subcellularLocation>
        <location evidence="1">Membrane</location>
        <topology evidence="1">Single-pass type IV membrane protein</topology>
    </subcellularLocation>
</comment>
<keyword evidence="3" id="KW-0813">Transport</keyword>
<evidence type="ECO:0000256" key="5">
    <source>
        <dbReference type="ARBA" id="ARBA00022927"/>
    </source>
</evidence>
<organism evidence="11">
    <name type="scientific">Coccolithus braarudii</name>
    <dbReference type="NCBI Taxonomy" id="221442"/>
    <lineage>
        <taxon>Eukaryota</taxon>
        <taxon>Haptista</taxon>
        <taxon>Haptophyta</taxon>
        <taxon>Prymnesiophyceae</taxon>
        <taxon>Coccolithales</taxon>
        <taxon>Coccolithaceae</taxon>
        <taxon>Coccolithus</taxon>
    </lineage>
</organism>
<dbReference type="Pfam" id="PF12352">
    <property type="entry name" value="V-SNARE_C"/>
    <property type="match status" value="1"/>
</dbReference>
<evidence type="ECO:0000256" key="2">
    <source>
        <dbReference type="ARBA" id="ARBA00006108"/>
    </source>
</evidence>
<gene>
    <name evidence="11" type="ORF">CPEL01642_LOCUS6093</name>
</gene>
<accession>A0A7S0Q0X2</accession>
<evidence type="ECO:0000256" key="3">
    <source>
        <dbReference type="ARBA" id="ARBA00022448"/>
    </source>
</evidence>
<dbReference type="AlphaFoldDB" id="A0A7S0Q0X2"/>
<name>A0A7S0Q0X2_9EUKA</name>
<evidence type="ECO:0000259" key="10">
    <source>
        <dbReference type="Pfam" id="PF05008"/>
    </source>
</evidence>
<evidence type="ECO:0000256" key="9">
    <source>
        <dbReference type="SAM" id="Phobius"/>
    </source>
</evidence>
<keyword evidence="8 9" id="KW-0472">Membrane</keyword>
<keyword evidence="7" id="KW-0175">Coiled coil</keyword>
<dbReference type="PANTHER" id="PTHR21230:SF26">
    <property type="entry name" value="VESICLE TRANSPORT THROUGH INTERACTION WITH T-SNARES HOMOLOG 1A"/>
    <property type="match status" value="1"/>
</dbReference>
<evidence type="ECO:0000256" key="7">
    <source>
        <dbReference type="ARBA" id="ARBA00023054"/>
    </source>
</evidence>
<dbReference type="GO" id="GO:0031902">
    <property type="term" value="C:late endosome membrane"/>
    <property type="evidence" value="ECO:0007669"/>
    <property type="project" value="TreeGrafter"/>
</dbReference>
<evidence type="ECO:0000256" key="6">
    <source>
        <dbReference type="ARBA" id="ARBA00022989"/>
    </source>
</evidence>
<sequence length="235" mass="25149">MAVLAAYEKELAAVLCSARSRISGLRDETGTVRAASISEAEAELASVRELLDQMALEVSSASRSERAPLQARLQALKTESSSLTRDLKQAMLIGPKGDGSPPPELTSEATEQRARLLATTERERASTAKLREAHKTLQETEGIGASILSDLKSQRETLMHSVGTLRGANEALSRSKRVISAIGRRALANKIIMWFMILLISCGIFFVLYLQFFGGLTLSAAGQDAPAAPALPPSA</sequence>
<dbReference type="SUPFAM" id="SSF47661">
    <property type="entry name" value="t-snare proteins"/>
    <property type="match status" value="1"/>
</dbReference>
<evidence type="ECO:0000313" key="11">
    <source>
        <dbReference type="EMBL" id="CAD8602760.1"/>
    </source>
</evidence>
<dbReference type="FunFam" id="1.20.5.110:FF:000002">
    <property type="entry name" value="Vesicle transport through interaction with t-SNAREsB"/>
    <property type="match status" value="1"/>
</dbReference>
<keyword evidence="5" id="KW-0653">Protein transport</keyword>
<dbReference type="InterPro" id="IPR007705">
    <property type="entry name" value="Vesicle_trsprt_v-SNARE_N"/>
</dbReference>
<dbReference type="EMBL" id="HBEY01012672">
    <property type="protein sequence ID" value="CAD8602760.1"/>
    <property type="molecule type" value="Transcribed_RNA"/>
</dbReference>
<dbReference type="GO" id="GO:0000149">
    <property type="term" value="F:SNARE binding"/>
    <property type="evidence" value="ECO:0007669"/>
    <property type="project" value="TreeGrafter"/>
</dbReference>
<feature type="transmembrane region" description="Helical" evidence="9">
    <location>
        <begin position="191"/>
        <end position="212"/>
    </location>
</feature>
<dbReference type="InterPro" id="IPR038407">
    <property type="entry name" value="v-SNARE_N_sf"/>
</dbReference>
<keyword evidence="4 9" id="KW-0812">Transmembrane</keyword>
<evidence type="ECO:0000256" key="4">
    <source>
        <dbReference type="ARBA" id="ARBA00022692"/>
    </source>
</evidence>
<dbReference type="GO" id="GO:0005794">
    <property type="term" value="C:Golgi apparatus"/>
    <property type="evidence" value="ECO:0007669"/>
    <property type="project" value="TreeGrafter"/>
</dbReference>
<dbReference type="Gene3D" id="1.20.58.400">
    <property type="entry name" value="t-snare proteins"/>
    <property type="match status" value="1"/>
</dbReference>
<protein>
    <recommendedName>
        <fullName evidence="10">Vesicle transport v-SNARE N-terminal domain-containing protein</fullName>
    </recommendedName>
</protein>
<dbReference type="Pfam" id="PF05008">
    <property type="entry name" value="V-SNARE"/>
    <property type="match status" value="1"/>
</dbReference>
<evidence type="ECO:0000256" key="1">
    <source>
        <dbReference type="ARBA" id="ARBA00004211"/>
    </source>
</evidence>
<dbReference type="InterPro" id="IPR010989">
    <property type="entry name" value="SNARE"/>
</dbReference>
<evidence type="ECO:0000256" key="8">
    <source>
        <dbReference type="ARBA" id="ARBA00023136"/>
    </source>
</evidence>
<comment type="similarity">
    <text evidence="2">Belongs to the VTI1 family.</text>
</comment>
<feature type="domain" description="Vesicle transport v-SNARE N-terminal" evidence="10">
    <location>
        <begin position="3"/>
        <end position="90"/>
    </location>
</feature>
<reference evidence="11" key="1">
    <citation type="submission" date="2021-01" db="EMBL/GenBank/DDBJ databases">
        <authorList>
            <person name="Corre E."/>
            <person name="Pelletier E."/>
            <person name="Niang G."/>
            <person name="Scheremetjew M."/>
            <person name="Finn R."/>
            <person name="Kale V."/>
            <person name="Holt S."/>
            <person name="Cochrane G."/>
            <person name="Meng A."/>
            <person name="Brown T."/>
            <person name="Cohen L."/>
        </authorList>
    </citation>
    <scope>NUCLEOTIDE SEQUENCE</scope>
    <source>
        <strain evidence="11">PLY182g</strain>
    </source>
</reference>
<dbReference type="GO" id="GO:0006886">
    <property type="term" value="P:intracellular protein transport"/>
    <property type="evidence" value="ECO:0007669"/>
    <property type="project" value="InterPro"/>
</dbReference>
<dbReference type="GO" id="GO:0006906">
    <property type="term" value="P:vesicle fusion"/>
    <property type="evidence" value="ECO:0007669"/>
    <property type="project" value="TreeGrafter"/>
</dbReference>
<dbReference type="GO" id="GO:0005789">
    <property type="term" value="C:endoplasmic reticulum membrane"/>
    <property type="evidence" value="ECO:0007669"/>
    <property type="project" value="TreeGrafter"/>
</dbReference>
<dbReference type="GO" id="GO:0005484">
    <property type="term" value="F:SNAP receptor activity"/>
    <property type="evidence" value="ECO:0007669"/>
    <property type="project" value="TreeGrafter"/>
</dbReference>
<dbReference type="PANTHER" id="PTHR21230">
    <property type="entry name" value="VESICLE TRANSPORT V-SNARE PROTEIN VTI1-RELATED"/>
    <property type="match status" value="1"/>
</dbReference>
<dbReference type="Gene3D" id="1.20.5.110">
    <property type="match status" value="1"/>
</dbReference>
<dbReference type="GO" id="GO:0012507">
    <property type="term" value="C:ER to Golgi transport vesicle membrane"/>
    <property type="evidence" value="ECO:0007669"/>
    <property type="project" value="TreeGrafter"/>
</dbReference>
<keyword evidence="6 9" id="KW-1133">Transmembrane helix</keyword>